<evidence type="ECO:0000313" key="2">
    <source>
        <dbReference type="EMBL" id="KAK7503037.1"/>
    </source>
</evidence>
<feature type="region of interest" description="Disordered" evidence="1">
    <location>
        <begin position="1"/>
        <end position="28"/>
    </location>
</feature>
<gene>
    <name evidence="2" type="ORF">BaRGS_00005663</name>
</gene>
<sequence length="204" mass="23239">MFTRQGVCRPIARPSKSRTSSSAQLQRPAQFALRTPGIDQRLLEWPLKASLVPCHPPVQEAEVSSRTQPLNDPESRLPVNERMPPFGQVWCRAILLHSSLELLQQHSRRTIPSHAFSSTREWIQLGCRLQTRIMGSLGALAFGRLCLLKTLCNNIKDAEIFCYCDSTIFQIRTEPTLHFKEAKVCVHIIEKTDLSSWSRRTEGF</sequence>
<name>A0ABD0LVQ1_9CAEN</name>
<dbReference type="EMBL" id="JACVVK020000022">
    <property type="protein sequence ID" value="KAK7503037.1"/>
    <property type="molecule type" value="Genomic_DNA"/>
</dbReference>
<reference evidence="2 3" key="1">
    <citation type="journal article" date="2023" name="Sci. Data">
        <title>Genome assembly of the Korean intertidal mud-creeper Batillaria attramentaria.</title>
        <authorList>
            <person name="Patra A.K."/>
            <person name="Ho P.T."/>
            <person name="Jun S."/>
            <person name="Lee S.J."/>
            <person name="Kim Y."/>
            <person name="Won Y.J."/>
        </authorList>
    </citation>
    <scope>NUCLEOTIDE SEQUENCE [LARGE SCALE GENOMIC DNA]</scope>
    <source>
        <strain evidence="2">Wonlab-2016</strain>
    </source>
</reference>
<feature type="compositionally biased region" description="Polar residues" evidence="1">
    <location>
        <begin position="17"/>
        <end position="27"/>
    </location>
</feature>
<accession>A0ABD0LVQ1</accession>
<dbReference type="Proteomes" id="UP001519460">
    <property type="component" value="Unassembled WGS sequence"/>
</dbReference>
<proteinExistence type="predicted"/>
<protein>
    <submittedName>
        <fullName evidence="2">Uncharacterized protein</fullName>
    </submittedName>
</protein>
<evidence type="ECO:0000256" key="1">
    <source>
        <dbReference type="SAM" id="MobiDB-lite"/>
    </source>
</evidence>
<comment type="caution">
    <text evidence="2">The sequence shown here is derived from an EMBL/GenBank/DDBJ whole genome shotgun (WGS) entry which is preliminary data.</text>
</comment>
<evidence type="ECO:0000313" key="3">
    <source>
        <dbReference type="Proteomes" id="UP001519460"/>
    </source>
</evidence>
<keyword evidence="3" id="KW-1185">Reference proteome</keyword>
<dbReference type="AlphaFoldDB" id="A0ABD0LVQ1"/>
<organism evidence="2 3">
    <name type="scientific">Batillaria attramentaria</name>
    <dbReference type="NCBI Taxonomy" id="370345"/>
    <lineage>
        <taxon>Eukaryota</taxon>
        <taxon>Metazoa</taxon>
        <taxon>Spiralia</taxon>
        <taxon>Lophotrochozoa</taxon>
        <taxon>Mollusca</taxon>
        <taxon>Gastropoda</taxon>
        <taxon>Caenogastropoda</taxon>
        <taxon>Sorbeoconcha</taxon>
        <taxon>Cerithioidea</taxon>
        <taxon>Batillariidae</taxon>
        <taxon>Batillaria</taxon>
    </lineage>
</organism>